<dbReference type="PROSITE" id="PS50280">
    <property type="entry name" value="SET"/>
    <property type="match status" value="1"/>
</dbReference>
<dbReference type="InterPro" id="IPR039977">
    <property type="entry name" value="Suv4-20/Set9"/>
</dbReference>
<proteinExistence type="predicted"/>
<dbReference type="PANTHER" id="PTHR12977">
    <property type="entry name" value="SUPPRESSOR OF VARIEGATION 4-20-RELATED"/>
    <property type="match status" value="1"/>
</dbReference>
<dbReference type="InterPro" id="IPR046341">
    <property type="entry name" value="SET_dom_sf"/>
</dbReference>
<sequence>MTSVLCTPPGRSVHSFGWGRLLLFNHDCRPNCKFVPTEGNTACVKVLRDIKPDDEITCFYGDSFFGEKNEMCECCTCERKGEGAFRLQKKEPCESTSLEKYQLRETDGRLQRLQGHSDKQTQHGTTRKRKRVSSLRCRSSPSLKKSPVNCKNSTFLSRLRSPLSSPYSRSCHGTRRCSINRSQMQVNFALPPGTIIRDIRINLHNSKCSRHSAAGTPSEVHGCKLGKEPVVRLKRQNVSPDKLRFYQGLDKALHNSSRISLQGKTNAVEQNAKDHTLNEHSVVEESLDSEILSTCTSLCIDEPDVDVSENQNFASDSISNSDRMNINGADITMAQPELGVLVSPLNSNRLCSTVVSQMQEDDNFPPAGSLPEKHCEPKQFKLQILSRFYVA</sequence>
<gene>
    <name evidence="3" type="ORF">SPARVUS_LOCUS9314831</name>
</gene>
<accession>A0ABN9E8Q0</accession>
<evidence type="ECO:0000313" key="3">
    <source>
        <dbReference type="EMBL" id="CAI9580579.1"/>
    </source>
</evidence>
<keyword evidence="4" id="KW-1185">Reference proteome</keyword>
<dbReference type="Proteomes" id="UP001162483">
    <property type="component" value="Unassembled WGS sequence"/>
</dbReference>
<evidence type="ECO:0000313" key="4">
    <source>
        <dbReference type="Proteomes" id="UP001162483"/>
    </source>
</evidence>
<feature type="compositionally biased region" description="Basic and acidic residues" evidence="1">
    <location>
        <begin position="112"/>
        <end position="121"/>
    </location>
</feature>
<evidence type="ECO:0000259" key="2">
    <source>
        <dbReference type="PROSITE" id="PS50280"/>
    </source>
</evidence>
<feature type="compositionally biased region" description="Polar residues" evidence="1">
    <location>
        <begin position="136"/>
        <end position="148"/>
    </location>
</feature>
<name>A0ABN9E8Q0_9NEOB</name>
<dbReference type="EMBL" id="CATNWA010015201">
    <property type="protein sequence ID" value="CAI9580579.1"/>
    <property type="molecule type" value="Genomic_DNA"/>
</dbReference>
<comment type="caution">
    <text evidence="3">The sequence shown here is derived from an EMBL/GenBank/DDBJ whole genome shotgun (WGS) entry which is preliminary data.</text>
</comment>
<dbReference type="SUPFAM" id="SSF82199">
    <property type="entry name" value="SET domain"/>
    <property type="match status" value="1"/>
</dbReference>
<dbReference type="PANTHER" id="PTHR12977:SF11">
    <property type="entry name" value="HISTONE-LYSINE N-METHYLTRANSFERASE KMT5C"/>
    <property type="match status" value="1"/>
</dbReference>
<dbReference type="InterPro" id="IPR001214">
    <property type="entry name" value="SET_dom"/>
</dbReference>
<dbReference type="Gene3D" id="2.170.270.10">
    <property type="entry name" value="SET domain"/>
    <property type="match status" value="1"/>
</dbReference>
<feature type="region of interest" description="Disordered" evidence="1">
    <location>
        <begin position="112"/>
        <end position="148"/>
    </location>
</feature>
<organism evidence="3 4">
    <name type="scientific">Staurois parvus</name>
    <dbReference type="NCBI Taxonomy" id="386267"/>
    <lineage>
        <taxon>Eukaryota</taxon>
        <taxon>Metazoa</taxon>
        <taxon>Chordata</taxon>
        <taxon>Craniata</taxon>
        <taxon>Vertebrata</taxon>
        <taxon>Euteleostomi</taxon>
        <taxon>Amphibia</taxon>
        <taxon>Batrachia</taxon>
        <taxon>Anura</taxon>
        <taxon>Neobatrachia</taxon>
        <taxon>Ranoidea</taxon>
        <taxon>Ranidae</taxon>
        <taxon>Staurois</taxon>
    </lineage>
</organism>
<dbReference type="Pfam" id="PF00856">
    <property type="entry name" value="SET"/>
    <property type="match status" value="1"/>
</dbReference>
<protein>
    <recommendedName>
        <fullName evidence="2">SET domain-containing protein</fullName>
    </recommendedName>
</protein>
<reference evidence="3" key="1">
    <citation type="submission" date="2023-05" db="EMBL/GenBank/DDBJ databases">
        <authorList>
            <person name="Stuckert A."/>
        </authorList>
    </citation>
    <scope>NUCLEOTIDE SEQUENCE</scope>
</reference>
<evidence type="ECO:0000256" key="1">
    <source>
        <dbReference type="SAM" id="MobiDB-lite"/>
    </source>
</evidence>
<feature type="domain" description="SET" evidence="2">
    <location>
        <begin position="1"/>
        <end position="61"/>
    </location>
</feature>